<dbReference type="InterPro" id="IPR050482">
    <property type="entry name" value="Sensor_HK_TwoCompSys"/>
</dbReference>
<proteinExistence type="predicted"/>
<dbReference type="InterPro" id="IPR003594">
    <property type="entry name" value="HATPase_dom"/>
</dbReference>
<reference evidence="7" key="1">
    <citation type="journal article" date="2019" name="Int. J. Syst. Evol. Microbiol.">
        <title>The Global Catalogue of Microorganisms (GCM) 10K type strain sequencing project: providing services to taxonomists for standard genome sequencing and annotation.</title>
        <authorList>
            <consortium name="The Broad Institute Genomics Platform"/>
            <consortium name="The Broad Institute Genome Sequencing Center for Infectious Disease"/>
            <person name="Wu L."/>
            <person name="Ma J."/>
        </authorList>
    </citation>
    <scope>NUCLEOTIDE SEQUENCE [LARGE SCALE GENOMIC DNA]</scope>
    <source>
        <strain evidence="7">DT72</strain>
    </source>
</reference>
<dbReference type="Proteomes" id="UP001597286">
    <property type="component" value="Unassembled WGS sequence"/>
</dbReference>
<feature type="transmembrane region" description="Helical" evidence="4">
    <location>
        <begin position="84"/>
        <end position="105"/>
    </location>
</feature>
<dbReference type="SUPFAM" id="SSF55874">
    <property type="entry name" value="ATPase domain of HSP90 chaperone/DNA topoisomerase II/histidine kinase"/>
    <property type="match status" value="1"/>
</dbReference>
<organism evidence="6 7">
    <name type="scientific">Rhodococcus gannanensis</name>
    <dbReference type="NCBI Taxonomy" id="1960308"/>
    <lineage>
        <taxon>Bacteria</taxon>
        <taxon>Bacillati</taxon>
        <taxon>Actinomycetota</taxon>
        <taxon>Actinomycetes</taxon>
        <taxon>Mycobacteriales</taxon>
        <taxon>Nocardiaceae</taxon>
        <taxon>Rhodococcus</taxon>
    </lineage>
</organism>
<gene>
    <name evidence="6" type="ORF">ACFSJG_22880</name>
</gene>
<sequence>MITEPKPATDGRAGTGHENTDRILRMFARFITVGYVAYLVFLLPSIASMAPRLDPWWTPAAVVSVFGSGIVIGLMSFLRDTRAIRVAAGAAAVTFLLAALSWPLAWVGPSVPGGEGVWLAGFPGLASIAAVIAWPTTVAFGHMVVGCITVQLINYGVRDDLASTMLVSEIAFAIVFCTLFVGGAAMAMRTGRILDSTTEQTHAAAATAAARHARAVEQDRFAALIHDGVMATLLTASRRAPKAAGLAARTLHELDAIASGVRSDQSFSAAATLAYLRAAASEADHDVVFEATTADAGDLLVPADVARTVAAALAEALRNSRRHAGPDATSTVHVWVTEHDIDIRVTDDGAGFDRTSVAPHRLGVTVSILGRMRQLPGGTAWIDSSPGRGTTVRLGWAAA</sequence>
<keyword evidence="4" id="KW-1133">Transmembrane helix</keyword>
<keyword evidence="3" id="KW-0902">Two-component regulatory system</keyword>
<evidence type="ECO:0000256" key="4">
    <source>
        <dbReference type="SAM" id="Phobius"/>
    </source>
</evidence>
<comment type="caution">
    <text evidence="6">The sequence shown here is derived from an EMBL/GenBank/DDBJ whole genome shotgun (WGS) entry which is preliminary data.</text>
</comment>
<dbReference type="GO" id="GO:0016301">
    <property type="term" value="F:kinase activity"/>
    <property type="evidence" value="ECO:0007669"/>
    <property type="project" value="UniProtKB-KW"/>
</dbReference>
<keyword evidence="4" id="KW-0812">Transmembrane</keyword>
<evidence type="ECO:0000256" key="3">
    <source>
        <dbReference type="ARBA" id="ARBA00023012"/>
    </source>
</evidence>
<evidence type="ECO:0000313" key="7">
    <source>
        <dbReference type="Proteomes" id="UP001597286"/>
    </source>
</evidence>
<keyword evidence="1" id="KW-0808">Transferase</keyword>
<feature type="domain" description="Histidine kinase/HSP90-like ATPase" evidence="5">
    <location>
        <begin position="308"/>
        <end position="394"/>
    </location>
</feature>
<evidence type="ECO:0000256" key="2">
    <source>
        <dbReference type="ARBA" id="ARBA00022777"/>
    </source>
</evidence>
<dbReference type="EMBL" id="JBHUFB010000020">
    <property type="protein sequence ID" value="MFD1815074.1"/>
    <property type="molecule type" value="Genomic_DNA"/>
</dbReference>
<evidence type="ECO:0000259" key="5">
    <source>
        <dbReference type="Pfam" id="PF02518"/>
    </source>
</evidence>
<protein>
    <submittedName>
        <fullName evidence="6">Sensor histidine kinase</fullName>
    </submittedName>
</protein>
<evidence type="ECO:0000256" key="1">
    <source>
        <dbReference type="ARBA" id="ARBA00022679"/>
    </source>
</evidence>
<dbReference type="InterPro" id="IPR036890">
    <property type="entry name" value="HATPase_C_sf"/>
</dbReference>
<keyword evidence="4" id="KW-0472">Membrane</keyword>
<keyword evidence="7" id="KW-1185">Reference proteome</keyword>
<keyword evidence="2 6" id="KW-0418">Kinase</keyword>
<feature type="transmembrane region" description="Helical" evidence="4">
    <location>
        <begin position="27"/>
        <end position="50"/>
    </location>
</feature>
<evidence type="ECO:0000313" key="6">
    <source>
        <dbReference type="EMBL" id="MFD1815074.1"/>
    </source>
</evidence>
<dbReference type="PANTHER" id="PTHR24421">
    <property type="entry name" value="NITRATE/NITRITE SENSOR PROTEIN NARX-RELATED"/>
    <property type="match status" value="1"/>
</dbReference>
<feature type="transmembrane region" description="Helical" evidence="4">
    <location>
        <begin position="165"/>
        <end position="188"/>
    </location>
</feature>
<name>A0ABW4PBE9_9NOCA</name>
<dbReference type="RefSeq" id="WP_378487521.1">
    <property type="nucleotide sequence ID" value="NZ_JBHUFB010000020.1"/>
</dbReference>
<feature type="transmembrane region" description="Helical" evidence="4">
    <location>
        <begin position="56"/>
        <end position="77"/>
    </location>
</feature>
<accession>A0ABW4PBE9</accession>
<dbReference type="Pfam" id="PF02518">
    <property type="entry name" value="HATPase_c"/>
    <property type="match status" value="1"/>
</dbReference>
<dbReference type="Gene3D" id="3.30.565.10">
    <property type="entry name" value="Histidine kinase-like ATPase, C-terminal domain"/>
    <property type="match status" value="1"/>
</dbReference>
<feature type="transmembrane region" description="Helical" evidence="4">
    <location>
        <begin position="125"/>
        <end position="153"/>
    </location>
</feature>